<dbReference type="GO" id="GO:0015035">
    <property type="term" value="F:protein-disulfide reductase activity"/>
    <property type="evidence" value="ECO:0007669"/>
    <property type="project" value="InterPro"/>
</dbReference>
<dbReference type="SMART" id="SM00752">
    <property type="entry name" value="HTTM"/>
    <property type="match status" value="1"/>
</dbReference>
<reference evidence="7 8" key="1">
    <citation type="submission" date="2014-01" db="EMBL/GenBank/DDBJ databases">
        <title>Development of a Comparative Genomic Fingerprinting Assay for High Resolution Genotyping of Arcobacter butzleri.</title>
        <authorList>
            <person name="Webb A.L."/>
            <person name="Inglis G.D."/>
            <person name="Kruczkiewicz P."/>
            <person name="Selinger L.B."/>
            <person name="Taboada E.N."/>
        </authorList>
    </citation>
    <scope>NUCLEOTIDE SEQUENCE [LARGE SCALE GENOMIC DNA]</scope>
    <source>
        <strain evidence="7 8">L352</strain>
    </source>
</reference>
<feature type="transmembrane region" description="Helical" evidence="5">
    <location>
        <begin position="186"/>
        <end position="207"/>
    </location>
</feature>
<dbReference type="InterPro" id="IPR052964">
    <property type="entry name" value="Sporulation_signal_mat"/>
</dbReference>
<protein>
    <recommendedName>
        <fullName evidence="6">HTTM-like domain-containing protein</fullName>
    </recommendedName>
</protein>
<dbReference type="InterPro" id="IPR011020">
    <property type="entry name" value="HTTM-like"/>
</dbReference>
<feature type="transmembrane region" description="Helical" evidence="5">
    <location>
        <begin position="63"/>
        <end position="82"/>
    </location>
</feature>
<dbReference type="Pfam" id="PF04134">
    <property type="entry name" value="DCC1-like"/>
    <property type="match status" value="1"/>
</dbReference>
<evidence type="ECO:0000256" key="4">
    <source>
        <dbReference type="ARBA" id="ARBA00023136"/>
    </source>
</evidence>
<organism evidence="7 8">
    <name type="scientific">Aliarcobacter butzleri L352</name>
    <dbReference type="NCBI Taxonomy" id="1447260"/>
    <lineage>
        <taxon>Bacteria</taxon>
        <taxon>Pseudomonadati</taxon>
        <taxon>Campylobacterota</taxon>
        <taxon>Epsilonproteobacteria</taxon>
        <taxon>Campylobacterales</taxon>
        <taxon>Arcobacteraceae</taxon>
        <taxon>Aliarcobacter</taxon>
    </lineage>
</organism>
<dbReference type="EMBL" id="JAIT01000059">
    <property type="protein sequence ID" value="KLE03685.1"/>
    <property type="molecule type" value="Genomic_DNA"/>
</dbReference>
<dbReference type="PANTHER" id="PTHR39535">
    <property type="entry name" value="SPORULATION-DELAYING PROTEIN SDPB"/>
    <property type="match status" value="1"/>
</dbReference>
<evidence type="ECO:0000256" key="2">
    <source>
        <dbReference type="ARBA" id="ARBA00022692"/>
    </source>
</evidence>
<feature type="transmembrane region" description="Helical" evidence="5">
    <location>
        <begin position="89"/>
        <end position="109"/>
    </location>
</feature>
<dbReference type="AlphaFoldDB" id="A0A837JAQ3"/>
<comment type="subcellular location">
    <subcellularLocation>
        <location evidence="1">Endomembrane system</location>
        <topology evidence="1">Multi-pass membrane protein</topology>
    </subcellularLocation>
</comment>
<feature type="transmembrane region" description="Helical" evidence="5">
    <location>
        <begin position="219"/>
        <end position="237"/>
    </location>
</feature>
<evidence type="ECO:0000313" key="8">
    <source>
        <dbReference type="Proteomes" id="UP000035462"/>
    </source>
</evidence>
<feature type="transmembrane region" description="Helical" evidence="5">
    <location>
        <begin position="161"/>
        <end position="180"/>
    </location>
</feature>
<sequence>MKIITSYYNFIKKLYEKEESGLALALFRIVYSLVVFAEVWQIFYFRHLIFDPIPYINESIFSTAPALIVWMISLFCILIGFYTKINTFLNYLMSILFLGFSFGVGVGTIHEYHIDTELLTVGFVLMFMPISKRLSIDNLINKLKYSNTKFEYVEEDKISNIHYIILTLAAGLIYFDSILFKASSPMWLNGLGVWLPASLPWATWLDLSFILNQEYLIKFLGYLTLIFQTTYIFFVWFRKFKVIFLFVGIGLHVGIFFAFPIPWFALAMVALYIGIIPSDFYSNIYKKIFRNKKKPTLKFYFDENCPLCNRLRIIVQYFDNSRNIEFLSAQQEAHKNELLKNIPMQELLDNVYSVDNKNSVLIGIDTYVKVLNKVWIFKPIGLLLYLPFIKSIGARIYGFIAKHRITYGCTEDSCNMPLYENIYIQKDDSKIKILQNLDLKTIKIFFVAFFIAFFALSQLIIMQNAPLPQKIYKKIGLPESIQKMFINIASQAQYILYPITGFESHGVFMDHHFKNYTNIYSIYYINSNNQEVRLPLIRDNGLVDWMNTSRQWRYWTFSTIGTTGYIENINPNLERIIAFWAYKNGIDINDATFLIKRKQIKVVYEWEKDLLKNNMKAPWEDAGIIGWKNGVFFTNIIDIENQKS</sequence>
<dbReference type="InterPro" id="IPR007263">
    <property type="entry name" value="DCC1-like"/>
</dbReference>
<keyword evidence="4 5" id="KW-0472">Membrane</keyword>
<dbReference type="PANTHER" id="PTHR39535:SF2">
    <property type="entry name" value="HTTM DOMAIN-CONTAINING PROTEIN"/>
    <property type="match status" value="1"/>
</dbReference>
<dbReference type="Proteomes" id="UP000035462">
    <property type="component" value="Unassembled WGS sequence"/>
</dbReference>
<evidence type="ECO:0000259" key="6">
    <source>
        <dbReference type="SMART" id="SM00752"/>
    </source>
</evidence>
<feature type="transmembrane region" description="Helical" evidence="5">
    <location>
        <begin position="21"/>
        <end position="43"/>
    </location>
</feature>
<evidence type="ECO:0000313" key="7">
    <source>
        <dbReference type="EMBL" id="KLE03685.1"/>
    </source>
</evidence>
<proteinExistence type="predicted"/>
<keyword evidence="3 5" id="KW-1133">Transmembrane helix</keyword>
<dbReference type="RefSeq" id="WP_046995248.1">
    <property type="nucleotide sequence ID" value="NZ_JAIT01000059.1"/>
</dbReference>
<keyword evidence="2 5" id="KW-0812">Transmembrane</keyword>
<dbReference type="GO" id="GO:0012505">
    <property type="term" value="C:endomembrane system"/>
    <property type="evidence" value="ECO:0007669"/>
    <property type="project" value="UniProtKB-SubCell"/>
</dbReference>
<accession>A0A837JAQ3</accession>
<gene>
    <name evidence="7" type="ORF">AF77_09505</name>
</gene>
<name>A0A837JAQ3_9BACT</name>
<feature type="transmembrane region" description="Helical" evidence="5">
    <location>
        <begin position="442"/>
        <end position="461"/>
    </location>
</feature>
<evidence type="ECO:0000256" key="3">
    <source>
        <dbReference type="ARBA" id="ARBA00022989"/>
    </source>
</evidence>
<evidence type="ECO:0000256" key="5">
    <source>
        <dbReference type="SAM" id="Phobius"/>
    </source>
</evidence>
<evidence type="ECO:0000256" key="1">
    <source>
        <dbReference type="ARBA" id="ARBA00004127"/>
    </source>
</evidence>
<feature type="domain" description="HTTM-like" evidence="6">
    <location>
        <begin position="16"/>
        <end position="280"/>
    </location>
</feature>
<comment type="caution">
    <text evidence="7">The sequence shown here is derived from an EMBL/GenBank/DDBJ whole genome shotgun (WGS) entry which is preliminary data.</text>
</comment>
<feature type="transmembrane region" description="Helical" evidence="5">
    <location>
        <begin position="243"/>
        <end position="276"/>
    </location>
</feature>